<dbReference type="PANTHER" id="PTHR10545:SF29">
    <property type="entry name" value="GH14572P-RELATED"/>
    <property type="match status" value="1"/>
</dbReference>
<keyword evidence="2" id="KW-0012">Acyltransferase</keyword>
<gene>
    <name evidence="4" type="primary">HPA3</name>
    <name evidence="4" type="ORF">C6P40_003741</name>
</gene>
<dbReference type="InterPro" id="IPR016181">
    <property type="entry name" value="Acyl_CoA_acyltransferase"/>
</dbReference>
<dbReference type="Proteomes" id="UP000697127">
    <property type="component" value="Unassembled WGS sequence"/>
</dbReference>
<evidence type="ECO:0000313" key="4">
    <source>
        <dbReference type="EMBL" id="KAG0686591.1"/>
    </source>
</evidence>
<dbReference type="InterPro" id="IPR000182">
    <property type="entry name" value="GNAT_dom"/>
</dbReference>
<evidence type="ECO:0000256" key="1">
    <source>
        <dbReference type="ARBA" id="ARBA00022679"/>
    </source>
</evidence>
<dbReference type="AlphaFoldDB" id="A0A9P6WGU1"/>
<dbReference type="EMBL" id="PUHW01000438">
    <property type="protein sequence ID" value="KAG0686591.1"/>
    <property type="molecule type" value="Genomic_DNA"/>
</dbReference>
<comment type="caution">
    <text evidence="4">The sequence shown here is derived from an EMBL/GenBank/DDBJ whole genome shotgun (WGS) entry which is preliminary data.</text>
</comment>
<organism evidence="4 5">
    <name type="scientific">Pichia californica</name>
    <dbReference type="NCBI Taxonomy" id="460514"/>
    <lineage>
        <taxon>Eukaryota</taxon>
        <taxon>Fungi</taxon>
        <taxon>Dikarya</taxon>
        <taxon>Ascomycota</taxon>
        <taxon>Saccharomycotina</taxon>
        <taxon>Pichiomycetes</taxon>
        <taxon>Pichiales</taxon>
        <taxon>Pichiaceae</taxon>
        <taxon>Pichia</taxon>
    </lineage>
</organism>
<reference evidence="4" key="1">
    <citation type="submission" date="2020-11" db="EMBL/GenBank/DDBJ databases">
        <title>Kefir isolates.</title>
        <authorList>
            <person name="Marcisauskas S."/>
            <person name="Kim Y."/>
            <person name="Blasche S."/>
        </authorList>
    </citation>
    <scope>NUCLEOTIDE SEQUENCE</scope>
    <source>
        <strain evidence="4">Olga-1</strain>
    </source>
</reference>
<keyword evidence="1" id="KW-0808">Transferase</keyword>
<accession>A0A9P6WGU1</accession>
<name>A0A9P6WGU1_9ASCO</name>
<feature type="domain" description="N-acetyltransferase" evidence="3">
    <location>
        <begin position="4"/>
        <end position="153"/>
    </location>
</feature>
<dbReference type="GO" id="GO:0005737">
    <property type="term" value="C:cytoplasm"/>
    <property type="evidence" value="ECO:0007669"/>
    <property type="project" value="TreeGrafter"/>
</dbReference>
<evidence type="ECO:0000256" key="2">
    <source>
        <dbReference type="ARBA" id="ARBA00023315"/>
    </source>
</evidence>
<dbReference type="PROSITE" id="PS51186">
    <property type="entry name" value="GNAT"/>
    <property type="match status" value="1"/>
</dbReference>
<dbReference type="SUPFAM" id="SSF55729">
    <property type="entry name" value="Acyl-CoA N-acyltransferases (Nat)"/>
    <property type="match status" value="1"/>
</dbReference>
<sequence length="153" mass="17977">MPAVEVRDLTESDYEDWLRLFNLYLVFYKSTLPEEVKRSTFERCLDPKVDIWSALAIHPETKKPIGMANYLKHLGTWSISEKIYLNDLYVDEEQRLHGVGKSLIEYIYSKADEMGTPEVYWCTDLTNHRAQMLYTKVGWNSGKIIYKRPPGTY</sequence>
<protein>
    <submittedName>
        <fullName evidence="4">D-amino-acid N-acetyltransferase</fullName>
    </submittedName>
</protein>
<dbReference type="PANTHER" id="PTHR10545">
    <property type="entry name" value="DIAMINE N-ACETYLTRANSFERASE"/>
    <property type="match status" value="1"/>
</dbReference>
<dbReference type="CDD" id="cd04301">
    <property type="entry name" value="NAT_SF"/>
    <property type="match status" value="1"/>
</dbReference>
<dbReference type="OrthoDB" id="7305308at2759"/>
<keyword evidence="5" id="KW-1185">Reference proteome</keyword>
<evidence type="ECO:0000259" key="3">
    <source>
        <dbReference type="PROSITE" id="PS51186"/>
    </source>
</evidence>
<dbReference type="Gene3D" id="3.40.630.30">
    <property type="match status" value="1"/>
</dbReference>
<proteinExistence type="predicted"/>
<evidence type="ECO:0000313" key="5">
    <source>
        <dbReference type="Proteomes" id="UP000697127"/>
    </source>
</evidence>
<dbReference type="GO" id="GO:0008080">
    <property type="term" value="F:N-acetyltransferase activity"/>
    <property type="evidence" value="ECO:0007669"/>
    <property type="project" value="TreeGrafter"/>
</dbReference>
<dbReference type="Pfam" id="PF00583">
    <property type="entry name" value="Acetyltransf_1"/>
    <property type="match status" value="1"/>
</dbReference>
<dbReference type="InterPro" id="IPR051016">
    <property type="entry name" value="Diverse_Substrate_AcTransf"/>
</dbReference>